<dbReference type="GO" id="GO:0006281">
    <property type="term" value="P:DNA repair"/>
    <property type="evidence" value="ECO:0007669"/>
    <property type="project" value="UniProtKB-KW"/>
</dbReference>
<dbReference type="GO" id="GO:0046872">
    <property type="term" value="F:metal ion binding"/>
    <property type="evidence" value="ECO:0007669"/>
    <property type="project" value="UniProtKB-KW"/>
</dbReference>
<reference evidence="11 12" key="1">
    <citation type="submission" date="2016-11" db="EMBL/GenBank/DDBJ databases">
        <authorList>
            <person name="Jaros S."/>
            <person name="Januszkiewicz K."/>
            <person name="Wedrychowicz H."/>
        </authorList>
    </citation>
    <scope>NUCLEOTIDE SEQUENCE [LARGE SCALE GENOMIC DNA]</scope>
    <source>
        <strain evidence="11 12">CGMCC 1.12145</strain>
    </source>
</reference>
<keyword evidence="8" id="KW-0234">DNA repair</keyword>
<dbReference type="GO" id="GO:0004527">
    <property type="term" value="F:exonuclease activity"/>
    <property type="evidence" value="ECO:0007669"/>
    <property type="project" value="UniProtKB-KW"/>
</dbReference>
<evidence type="ECO:0000256" key="1">
    <source>
        <dbReference type="ARBA" id="ARBA00001936"/>
    </source>
</evidence>
<dbReference type="InterPro" id="IPR005135">
    <property type="entry name" value="Endo/exonuclease/phosphatase"/>
</dbReference>
<keyword evidence="6 11" id="KW-0378">Hydrolase</keyword>
<protein>
    <submittedName>
        <fullName evidence="11">Metal-dependent hydrolase, endonuclease/exonuclease/phosphatase family</fullName>
    </submittedName>
</protein>
<feature type="transmembrane region" description="Helical" evidence="9">
    <location>
        <begin position="12"/>
        <end position="32"/>
    </location>
</feature>
<dbReference type="Pfam" id="PF03372">
    <property type="entry name" value="Exo_endo_phos"/>
    <property type="match status" value="1"/>
</dbReference>
<accession>A0A1K1LP46</accession>
<dbReference type="InterPro" id="IPR036691">
    <property type="entry name" value="Endo/exonu/phosph_ase_sf"/>
</dbReference>
<evidence type="ECO:0000259" key="10">
    <source>
        <dbReference type="Pfam" id="PF03372"/>
    </source>
</evidence>
<proteinExistence type="predicted"/>
<keyword evidence="4" id="KW-0479">Metal-binding</keyword>
<dbReference type="PANTHER" id="PTHR15822:SF4">
    <property type="entry name" value="TYROSYL-DNA PHOSPHODIESTERASE 2"/>
    <property type="match status" value="1"/>
</dbReference>
<dbReference type="STRING" id="1150368.SAMN02927921_00138"/>
<dbReference type="GO" id="GO:0004519">
    <property type="term" value="F:endonuclease activity"/>
    <property type="evidence" value="ECO:0007669"/>
    <property type="project" value="UniProtKB-KW"/>
</dbReference>
<evidence type="ECO:0000313" key="12">
    <source>
        <dbReference type="Proteomes" id="UP000182248"/>
    </source>
</evidence>
<evidence type="ECO:0000256" key="4">
    <source>
        <dbReference type="ARBA" id="ARBA00022723"/>
    </source>
</evidence>
<dbReference type="RefSeq" id="WP_072315376.1">
    <property type="nucleotide sequence ID" value="NZ_FPJE01000001.1"/>
</dbReference>
<evidence type="ECO:0000256" key="6">
    <source>
        <dbReference type="ARBA" id="ARBA00022801"/>
    </source>
</evidence>
<comment type="cofactor">
    <cofactor evidence="1">
        <name>Mn(2+)</name>
        <dbReference type="ChEBI" id="CHEBI:29035"/>
    </cofactor>
</comment>
<feature type="domain" description="Endonuclease/exonuclease/phosphatase" evidence="10">
    <location>
        <begin position="102"/>
        <end position="330"/>
    </location>
</feature>
<keyword evidence="9" id="KW-1133">Transmembrane helix</keyword>
<evidence type="ECO:0000256" key="3">
    <source>
        <dbReference type="ARBA" id="ARBA00022722"/>
    </source>
</evidence>
<sequence length="348" mass="40673">MKKLGFFNKIIFFFNTLFAVLLLLSYILPYVFPKQFPLISVLSLTVPVFIAVNIGFMLYWLVQLKRQFMLSLIILLIGYKHVGAMYRLSGSSESEEDGIKLMTYNVRIFNAYGWLKDNDVPEKIVELIDREAPDVLCVQEFYYTQKDAFNKNYPYQFIKYTTRNNRTGQAVFSKYPIVERGSLEFPKTGNNALYVDIVKGKDTVRIYNLHLESLHIVPSKEHISDENPEMLFKRMGNAFALQHRQVEIFDEHRQGSKHKMIIAGDFNNTPFSYVYKRVRGTMKDSFIEQGSGFGRSYDFDYFPMRIDFILSDPDMEILSHKNYSELLSDHYPVMAKIRFGKTPEKKGE</sequence>
<dbReference type="PANTHER" id="PTHR15822">
    <property type="entry name" value="TRAF AND TNF RECEPTOR-ASSOCIATED PROTEIN"/>
    <property type="match status" value="1"/>
</dbReference>
<dbReference type="AlphaFoldDB" id="A0A1K1LP46"/>
<dbReference type="SUPFAM" id="SSF56219">
    <property type="entry name" value="DNase I-like"/>
    <property type="match status" value="1"/>
</dbReference>
<dbReference type="Gene3D" id="3.60.10.10">
    <property type="entry name" value="Endonuclease/exonuclease/phosphatase"/>
    <property type="match status" value="1"/>
</dbReference>
<evidence type="ECO:0000313" key="11">
    <source>
        <dbReference type="EMBL" id="SFW12658.1"/>
    </source>
</evidence>
<evidence type="ECO:0000256" key="7">
    <source>
        <dbReference type="ARBA" id="ARBA00022842"/>
    </source>
</evidence>
<comment type="cofactor">
    <cofactor evidence="2">
        <name>Mg(2+)</name>
        <dbReference type="ChEBI" id="CHEBI:18420"/>
    </cofactor>
</comment>
<keyword evidence="3" id="KW-0540">Nuclease</keyword>
<keyword evidence="5" id="KW-0227">DNA damage</keyword>
<keyword evidence="9" id="KW-0812">Transmembrane</keyword>
<dbReference type="InterPro" id="IPR051547">
    <property type="entry name" value="TDP2-like"/>
</dbReference>
<evidence type="ECO:0000256" key="2">
    <source>
        <dbReference type="ARBA" id="ARBA00001946"/>
    </source>
</evidence>
<keyword evidence="11" id="KW-0269">Exonuclease</keyword>
<organism evidence="11 12">
    <name type="scientific">Sinomicrobium oceani</name>
    <dbReference type="NCBI Taxonomy" id="1150368"/>
    <lineage>
        <taxon>Bacteria</taxon>
        <taxon>Pseudomonadati</taxon>
        <taxon>Bacteroidota</taxon>
        <taxon>Flavobacteriia</taxon>
        <taxon>Flavobacteriales</taxon>
        <taxon>Flavobacteriaceae</taxon>
        <taxon>Sinomicrobium</taxon>
    </lineage>
</organism>
<keyword evidence="7" id="KW-0460">Magnesium</keyword>
<keyword evidence="12" id="KW-1185">Reference proteome</keyword>
<dbReference type="OrthoDB" id="635146at2"/>
<gene>
    <name evidence="11" type="ORF">SAMN02927921_00138</name>
</gene>
<name>A0A1K1LP46_9FLAO</name>
<keyword evidence="9" id="KW-0472">Membrane</keyword>
<dbReference type="CDD" id="cd09084">
    <property type="entry name" value="EEP-2"/>
    <property type="match status" value="1"/>
</dbReference>
<evidence type="ECO:0000256" key="9">
    <source>
        <dbReference type="SAM" id="Phobius"/>
    </source>
</evidence>
<evidence type="ECO:0000256" key="8">
    <source>
        <dbReference type="ARBA" id="ARBA00023204"/>
    </source>
</evidence>
<dbReference type="Proteomes" id="UP000182248">
    <property type="component" value="Unassembled WGS sequence"/>
</dbReference>
<evidence type="ECO:0000256" key="5">
    <source>
        <dbReference type="ARBA" id="ARBA00022763"/>
    </source>
</evidence>
<keyword evidence="11" id="KW-0255">Endonuclease</keyword>
<dbReference type="EMBL" id="FPJE01000001">
    <property type="protein sequence ID" value="SFW12658.1"/>
    <property type="molecule type" value="Genomic_DNA"/>
</dbReference>
<feature type="transmembrane region" description="Helical" evidence="9">
    <location>
        <begin position="38"/>
        <end position="61"/>
    </location>
</feature>